<evidence type="ECO:0000313" key="2">
    <source>
        <dbReference type="EMBL" id="PYH42987.1"/>
    </source>
</evidence>
<dbReference type="AlphaFoldDB" id="A0A318Z9A3"/>
<organism evidence="2 3">
    <name type="scientific">Aspergillus saccharolyticus JOP 1030-1</name>
    <dbReference type="NCBI Taxonomy" id="1450539"/>
    <lineage>
        <taxon>Eukaryota</taxon>
        <taxon>Fungi</taxon>
        <taxon>Dikarya</taxon>
        <taxon>Ascomycota</taxon>
        <taxon>Pezizomycotina</taxon>
        <taxon>Eurotiomycetes</taxon>
        <taxon>Eurotiomycetidae</taxon>
        <taxon>Eurotiales</taxon>
        <taxon>Aspergillaceae</taxon>
        <taxon>Aspergillus</taxon>
        <taxon>Aspergillus subgen. Circumdati</taxon>
    </lineage>
</organism>
<dbReference type="GeneID" id="37078785"/>
<keyword evidence="1" id="KW-0472">Membrane</keyword>
<sequence>MTAALESWRDLLVDHIFVDLWIHPTATAWIPGVYYALRFTVIDRIKSHLFKMELKTPSSDHIQVRVIIPNKPASQTPLDILRLLNDRLQELRIRGTGSSKLDAVEEIRDIKWYPRHLVQGEFEFAQFLRASGLEVQTESDCVLCGWGSFMKLGD</sequence>
<feature type="transmembrane region" description="Helical" evidence="1">
    <location>
        <begin position="20"/>
        <end position="37"/>
    </location>
</feature>
<keyword evidence="1" id="KW-0812">Transmembrane</keyword>
<dbReference type="Proteomes" id="UP000248349">
    <property type="component" value="Unassembled WGS sequence"/>
</dbReference>
<name>A0A318Z9A3_9EURO</name>
<evidence type="ECO:0000313" key="3">
    <source>
        <dbReference type="Proteomes" id="UP000248349"/>
    </source>
</evidence>
<evidence type="ECO:0000256" key="1">
    <source>
        <dbReference type="SAM" id="Phobius"/>
    </source>
</evidence>
<dbReference type="EMBL" id="KZ821247">
    <property type="protein sequence ID" value="PYH42987.1"/>
    <property type="molecule type" value="Genomic_DNA"/>
</dbReference>
<gene>
    <name evidence="2" type="ORF">BP01DRAFT_384933</name>
</gene>
<proteinExistence type="predicted"/>
<protein>
    <submittedName>
        <fullName evidence="2">Uncharacterized protein</fullName>
    </submittedName>
</protein>
<accession>A0A318Z9A3</accession>
<keyword evidence="3" id="KW-1185">Reference proteome</keyword>
<dbReference type="RefSeq" id="XP_025428969.1">
    <property type="nucleotide sequence ID" value="XM_025577556.1"/>
</dbReference>
<reference evidence="2 3" key="1">
    <citation type="submission" date="2016-12" db="EMBL/GenBank/DDBJ databases">
        <title>The genomes of Aspergillus section Nigri reveals drivers in fungal speciation.</title>
        <authorList>
            <consortium name="DOE Joint Genome Institute"/>
            <person name="Vesth T.C."/>
            <person name="Nybo J."/>
            <person name="Theobald S."/>
            <person name="Brandl J."/>
            <person name="Frisvad J.C."/>
            <person name="Nielsen K.F."/>
            <person name="Lyhne E.K."/>
            <person name="Kogle M.E."/>
            <person name="Kuo A."/>
            <person name="Riley R."/>
            <person name="Clum A."/>
            <person name="Nolan M."/>
            <person name="Lipzen A."/>
            <person name="Salamov A."/>
            <person name="Henrissat B."/>
            <person name="Wiebenga A."/>
            <person name="De Vries R.P."/>
            <person name="Grigoriev I.V."/>
            <person name="Mortensen U.H."/>
            <person name="Andersen M.R."/>
            <person name="Baker S.E."/>
        </authorList>
    </citation>
    <scope>NUCLEOTIDE SEQUENCE [LARGE SCALE GENOMIC DNA]</scope>
    <source>
        <strain evidence="2 3">JOP 1030-1</strain>
    </source>
</reference>
<keyword evidence="1" id="KW-1133">Transmembrane helix</keyword>